<dbReference type="Proteomes" id="UP001151760">
    <property type="component" value="Unassembled WGS sequence"/>
</dbReference>
<evidence type="ECO:0000313" key="2">
    <source>
        <dbReference type="Proteomes" id="UP001151760"/>
    </source>
</evidence>
<keyword evidence="2" id="KW-1185">Reference proteome</keyword>
<proteinExistence type="predicted"/>
<sequence length="293" mass="34608">MAEPILSDNMEKAPTESNLSITSNDINIELSKEFLVELRKNIYHGTYNEDVVDHIAKVLKMVDLIYVPGVDSHQLRMKVFPLSLADDAKEWWISEGDGKITTWEELVEKFFCRFYPESYDGEDEMLDEGENWGIDPLEFLSNVNTSFKNHKKVDGRTQKVIFHSWMNGNWNKRYVDNSISSNNEWKESKYENPSNTATDSFFKAYDVRDIEKENGQGQMKRKDNDKDDKRPHKKICKTEKFEAIKYSLGPNEEYLAIRRCEYDIWERNEDSVSQIYQEIFQKKDDGWKITRME</sequence>
<evidence type="ECO:0000313" key="1">
    <source>
        <dbReference type="EMBL" id="GJS89202.1"/>
    </source>
</evidence>
<dbReference type="EMBL" id="BQNB010011333">
    <property type="protein sequence ID" value="GJS89202.1"/>
    <property type="molecule type" value="Genomic_DNA"/>
</dbReference>
<comment type="caution">
    <text evidence="1">The sequence shown here is derived from an EMBL/GenBank/DDBJ whole genome shotgun (WGS) entry which is preliminary data.</text>
</comment>
<gene>
    <name evidence="1" type="ORF">Tco_0771838</name>
</gene>
<reference evidence="1" key="1">
    <citation type="journal article" date="2022" name="Int. J. Mol. Sci.">
        <title>Draft Genome of Tanacetum Coccineum: Genomic Comparison of Closely Related Tanacetum-Family Plants.</title>
        <authorList>
            <person name="Yamashiro T."/>
            <person name="Shiraishi A."/>
            <person name="Nakayama K."/>
            <person name="Satake H."/>
        </authorList>
    </citation>
    <scope>NUCLEOTIDE SEQUENCE</scope>
</reference>
<name>A0ABQ4ZJT2_9ASTR</name>
<accession>A0ABQ4ZJT2</accession>
<evidence type="ECO:0008006" key="3">
    <source>
        <dbReference type="Google" id="ProtNLM"/>
    </source>
</evidence>
<reference evidence="1" key="2">
    <citation type="submission" date="2022-01" db="EMBL/GenBank/DDBJ databases">
        <authorList>
            <person name="Yamashiro T."/>
            <person name="Shiraishi A."/>
            <person name="Satake H."/>
            <person name="Nakayama K."/>
        </authorList>
    </citation>
    <scope>NUCLEOTIDE SEQUENCE</scope>
</reference>
<protein>
    <recommendedName>
        <fullName evidence="3">Retrotransposon gag domain-containing protein</fullName>
    </recommendedName>
</protein>
<organism evidence="1 2">
    <name type="scientific">Tanacetum coccineum</name>
    <dbReference type="NCBI Taxonomy" id="301880"/>
    <lineage>
        <taxon>Eukaryota</taxon>
        <taxon>Viridiplantae</taxon>
        <taxon>Streptophyta</taxon>
        <taxon>Embryophyta</taxon>
        <taxon>Tracheophyta</taxon>
        <taxon>Spermatophyta</taxon>
        <taxon>Magnoliopsida</taxon>
        <taxon>eudicotyledons</taxon>
        <taxon>Gunneridae</taxon>
        <taxon>Pentapetalae</taxon>
        <taxon>asterids</taxon>
        <taxon>campanulids</taxon>
        <taxon>Asterales</taxon>
        <taxon>Asteraceae</taxon>
        <taxon>Asteroideae</taxon>
        <taxon>Anthemideae</taxon>
        <taxon>Anthemidinae</taxon>
        <taxon>Tanacetum</taxon>
    </lineage>
</organism>